<organism evidence="4 5">
    <name type="scientific">Cohnella nanjingensis</name>
    <dbReference type="NCBI Taxonomy" id="1387779"/>
    <lineage>
        <taxon>Bacteria</taxon>
        <taxon>Bacillati</taxon>
        <taxon>Bacillota</taxon>
        <taxon>Bacilli</taxon>
        <taxon>Bacillales</taxon>
        <taxon>Paenibacillaceae</taxon>
        <taxon>Cohnella</taxon>
    </lineage>
</organism>
<dbReference type="PANTHER" id="PTHR46517">
    <property type="entry name" value="FRUCTOSE-2,6-BISPHOSPHATASE TIGAR"/>
    <property type="match status" value="1"/>
</dbReference>
<dbReference type="Pfam" id="PF00300">
    <property type="entry name" value="His_Phos_1"/>
    <property type="match status" value="1"/>
</dbReference>
<dbReference type="GO" id="GO:0045820">
    <property type="term" value="P:negative regulation of glycolytic process"/>
    <property type="evidence" value="ECO:0007669"/>
    <property type="project" value="TreeGrafter"/>
</dbReference>
<comment type="caution">
    <text evidence="4">The sequence shown here is derived from an EMBL/GenBank/DDBJ whole genome shotgun (WGS) entry which is preliminary data.</text>
</comment>
<evidence type="ECO:0000313" key="4">
    <source>
        <dbReference type="EMBL" id="MBB6674124.1"/>
    </source>
</evidence>
<dbReference type="InterPro" id="IPR013078">
    <property type="entry name" value="His_Pase_superF_clade-1"/>
</dbReference>
<evidence type="ECO:0000256" key="1">
    <source>
        <dbReference type="ARBA" id="ARBA00022801"/>
    </source>
</evidence>
<name>A0A7X0VIX2_9BACL</name>
<evidence type="ECO:0000313" key="5">
    <source>
        <dbReference type="Proteomes" id="UP000547209"/>
    </source>
</evidence>
<keyword evidence="1" id="KW-0378">Hydrolase</keyword>
<dbReference type="GO" id="GO:0043456">
    <property type="term" value="P:regulation of pentose-phosphate shunt"/>
    <property type="evidence" value="ECO:0007669"/>
    <property type="project" value="TreeGrafter"/>
</dbReference>
<feature type="binding site" evidence="3">
    <location>
        <begin position="7"/>
        <end position="14"/>
    </location>
    <ligand>
        <name>substrate</name>
    </ligand>
</feature>
<evidence type="ECO:0000256" key="2">
    <source>
        <dbReference type="PIRSR" id="PIRSR613078-1"/>
    </source>
</evidence>
<proteinExistence type="predicted"/>
<dbReference type="AlphaFoldDB" id="A0A7X0VIX2"/>
<accession>A0A7X0VIX2</accession>
<dbReference type="GO" id="GO:0004331">
    <property type="term" value="F:fructose-2,6-bisphosphate 2-phosphatase activity"/>
    <property type="evidence" value="ECO:0007669"/>
    <property type="project" value="TreeGrafter"/>
</dbReference>
<feature type="active site" description="Proton donor/acceptor" evidence="2">
    <location>
        <position position="83"/>
    </location>
</feature>
<dbReference type="GO" id="GO:0005829">
    <property type="term" value="C:cytosol"/>
    <property type="evidence" value="ECO:0007669"/>
    <property type="project" value="TreeGrafter"/>
</dbReference>
<feature type="active site" description="Tele-phosphohistidine intermediate" evidence="2">
    <location>
        <position position="8"/>
    </location>
</feature>
<dbReference type="Proteomes" id="UP000547209">
    <property type="component" value="Unassembled WGS sequence"/>
</dbReference>
<dbReference type="EMBL" id="JACJVP010000044">
    <property type="protein sequence ID" value="MBB6674124.1"/>
    <property type="molecule type" value="Genomic_DNA"/>
</dbReference>
<dbReference type="InterPro" id="IPR029033">
    <property type="entry name" value="His_PPase_superfam"/>
</dbReference>
<dbReference type="SUPFAM" id="SSF53254">
    <property type="entry name" value="Phosphoglycerate mutase-like"/>
    <property type="match status" value="1"/>
</dbReference>
<dbReference type="Gene3D" id="3.40.50.1240">
    <property type="entry name" value="Phosphoglycerate mutase-like"/>
    <property type="match status" value="1"/>
</dbReference>
<keyword evidence="5" id="KW-1185">Reference proteome</keyword>
<sequence length="191" mass="21488">MRLGWIRHGLTAWNQAGKIQGTTDIPLNVEGERQARLLADRLSREPATWDGVVSSDLMRASKTASILADRLRIPLLVDDRLRERSFGSAEGTTEAERLARWGADWRRRVPDQETDAAVRARGMAFVEAFSDSHAGGRWLVVTHGSFLAQMLQALRTGVDDRHISNLSLTILEREDTEWVPVLHNCTAHLRE</sequence>
<dbReference type="InterPro" id="IPR051695">
    <property type="entry name" value="Phosphoglycerate_Mutase"/>
</dbReference>
<dbReference type="SMART" id="SM00855">
    <property type="entry name" value="PGAM"/>
    <property type="match status" value="1"/>
</dbReference>
<evidence type="ECO:0000256" key="3">
    <source>
        <dbReference type="PIRSR" id="PIRSR613078-2"/>
    </source>
</evidence>
<feature type="binding site" evidence="3">
    <location>
        <position position="59"/>
    </location>
    <ligand>
        <name>substrate</name>
    </ligand>
</feature>
<gene>
    <name evidence="4" type="ORF">H7C19_25920</name>
</gene>
<dbReference type="CDD" id="cd07067">
    <property type="entry name" value="HP_PGM_like"/>
    <property type="match status" value="1"/>
</dbReference>
<dbReference type="PANTHER" id="PTHR46517:SF1">
    <property type="entry name" value="FRUCTOSE-2,6-BISPHOSPHATASE TIGAR"/>
    <property type="match status" value="1"/>
</dbReference>
<reference evidence="4 5" key="1">
    <citation type="submission" date="2020-08" db="EMBL/GenBank/DDBJ databases">
        <title>Cohnella phylogeny.</title>
        <authorList>
            <person name="Dunlap C."/>
        </authorList>
    </citation>
    <scope>NUCLEOTIDE SEQUENCE [LARGE SCALE GENOMIC DNA]</scope>
    <source>
        <strain evidence="4 5">DSM 28246</strain>
    </source>
</reference>
<protein>
    <submittedName>
        <fullName evidence="4">Histidine phosphatase family protein</fullName>
    </submittedName>
</protein>